<comment type="similarity">
    <text evidence="1 5">Belongs to the metallo-dependent hydrolases superfamily. NagA family.</text>
</comment>
<dbReference type="GO" id="GO:0008448">
    <property type="term" value="F:N-acetylglucosamine-6-phosphate deacetylase activity"/>
    <property type="evidence" value="ECO:0007669"/>
    <property type="project" value="UniProtKB-EC"/>
</dbReference>
<feature type="domain" description="Amidohydrolase-related" evidence="9">
    <location>
        <begin position="40"/>
        <end position="348"/>
    </location>
</feature>
<name>A0A9D1SDT5_9FIRM</name>
<dbReference type="EMBL" id="DVNB01000017">
    <property type="protein sequence ID" value="HIU56451.1"/>
    <property type="molecule type" value="Genomic_DNA"/>
</dbReference>
<evidence type="ECO:0000313" key="11">
    <source>
        <dbReference type="Proteomes" id="UP000824109"/>
    </source>
</evidence>
<protein>
    <submittedName>
        <fullName evidence="10">N-acetylglucosamine-6-phosphate deacetylase</fullName>
        <ecNumber evidence="10">3.5.1.25</ecNumber>
    </submittedName>
</protein>
<evidence type="ECO:0000259" key="9">
    <source>
        <dbReference type="Pfam" id="PF01979"/>
    </source>
</evidence>
<dbReference type="SUPFAM" id="SSF51556">
    <property type="entry name" value="Metallo-dependent hydrolases"/>
    <property type="match status" value="1"/>
</dbReference>
<dbReference type="SUPFAM" id="SSF51338">
    <property type="entry name" value="Composite domain of metallo-dependent hydrolases"/>
    <property type="match status" value="1"/>
</dbReference>
<dbReference type="Gene3D" id="2.30.40.10">
    <property type="entry name" value="Urease, subunit C, domain 1"/>
    <property type="match status" value="1"/>
</dbReference>
<dbReference type="InterPro" id="IPR032466">
    <property type="entry name" value="Metal_Hydrolase"/>
</dbReference>
<evidence type="ECO:0000256" key="4">
    <source>
        <dbReference type="ARBA" id="ARBA00023277"/>
    </source>
</evidence>
<dbReference type="GO" id="GO:0046872">
    <property type="term" value="F:metal ion binding"/>
    <property type="evidence" value="ECO:0007669"/>
    <property type="project" value="UniProtKB-KW"/>
</dbReference>
<evidence type="ECO:0000256" key="1">
    <source>
        <dbReference type="ARBA" id="ARBA00010716"/>
    </source>
</evidence>
<evidence type="ECO:0000256" key="5">
    <source>
        <dbReference type="PIRNR" id="PIRNR038994"/>
    </source>
</evidence>
<feature type="binding site" evidence="7">
    <location>
        <position position="121"/>
    </location>
    <ligand>
        <name>substrate</name>
    </ligand>
</feature>
<evidence type="ECO:0000256" key="6">
    <source>
        <dbReference type="PIRSR" id="PIRSR038994-1"/>
    </source>
</evidence>
<gene>
    <name evidence="10" type="primary">nagA</name>
    <name evidence="10" type="ORF">IAA61_01395</name>
</gene>
<accession>A0A9D1SDT5</accession>
<dbReference type="PIRSF" id="PIRSF038994">
    <property type="entry name" value="NagA"/>
    <property type="match status" value="1"/>
</dbReference>
<keyword evidence="3 5" id="KW-0378">Hydrolase</keyword>
<organism evidence="10 11">
    <name type="scientific">Candidatus Ornithomonoglobus merdipullorum</name>
    <dbReference type="NCBI Taxonomy" id="2840895"/>
    <lineage>
        <taxon>Bacteria</taxon>
        <taxon>Bacillati</taxon>
        <taxon>Bacillota</taxon>
        <taxon>Clostridia</taxon>
        <taxon>Candidatus Ornithomonoglobus</taxon>
    </lineage>
</organism>
<dbReference type="GO" id="GO:0006046">
    <property type="term" value="P:N-acetylglucosamine catabolic process"/>
    <property type="evidence" value="ECO:0007669"/>
    <property type="project" value="TreeGrafter"/>
</dbReference>
<dbReference type="NCBIfam" id="TIGR00221">
    <property type="entry name" value="nagA"/>
    <property type="match status" value="1"/>
</dbReference>
<evidence type="ECO:0000256" key="2">
    <source>
        <dbReference type="ARBA" id="ARBA00022723"/>
    </source>
</evidence>
<dbReference type="PANTHER" id="PTHR11113:SF14">
    <property type="entry name" value="N-ACETYLGLUCOSAMINE-6-PHOSPHATE DEACETYLASE"/>
    <property type="match status" value="1"/>
</dbReference>
<dbReference type="EC" id="3.5.1.25" evidence="10"/>
<feature type="binding site" evidence="8">
    <location>
        <position position="168"/>
    </location>
    <ligand>
        <name>Zn(2+)</name>
        <dbReference type="ChEBI" id="CHEBI:29105"/>
    </ligand>
</feature>
<keyword evidence="2 8" id="KW-0479">Metal-binding</keyword>
<comment type="caution">
    <text evidence="10">The sequence shown here is derived from an EMBL/GenBank/DDBJ whole genome shotgun (WGS) entry which is preliminary data.</text>
</comment>
<evidence type="ECO:0000313" key="10">
    <source>
        <dbReference type="EMBL" id="HIU56451.1"/>
    </source>
</evidence>
<dbReference type="InterPro" id="IPR011059">
    <property type="entry name" value="Metal-dep_hydrolase_composite"/>
</dbReference>
<feature type="active site" description="Proton donor/acceptor" evidence="6">
    <location>
        <position position="246"/>
    </location>
</feature>
<keyword evidence="4 5" id="KW-0119">Carbohydrate metabolism</keyword>
<feature type="binding site" evidence="7">
    <location>
        <begin position="192"/>
        <end position="193"/>
    </location>
    <ligand>
        <name>substrate</name>
    </ligand>
</feature>
<evidence type="ECO:0000256" key="3">
    <source>
        <dbReference type="ARBA" id="ARBA00022801"/>
    </source>
</evidence>
<feature type="binding site" evidence="7">
    <location>
        <position position="200"/>
    </location>
    <ligand>
        <name>substrate</name>
    </ligand>
</feature>
<sequence>MVYKNMRLGDDTIDIKSENGIIIQIGKIDEHGVDLEGRRVYPGLVDIHTHGIVGIDTMDAEFDEMARAWAQNGTTTVYPTTMTAPRDKLMRVLEARIPKEGAKIRGIHLEGPYINPKYGGAQNKEDVREPDIDEFKNCPRAKLITLAPELEGSWEYIKNTDMTVCIGHTGADYDCVCRAAEAGARCVTHIFNAMPPLHHRRPSVVGAAFDKDMYVQVICDGKHIHPSVIRMLYKLFGAERMILISDSMRATGLCDGDYEFGGLHVAVKDSVARTDDGSLAGSTSTLFECVQYAVKFGIPEADAYRMASQTPAELMGIKAGKICEGYDCDLIVLNEDDTIHKVIINGRIYE</sequence>
<dbReference type="CDD" id="cd00854">
    <property type="entry name" value="NagA"/>
    <property type="match status" value="1"/>
</dbReference>
<dbReference type="PANTHER" id="PTHR11113">
    <property type="entry name" value="N-ACETYLGLUCOSAMINE-6-PHOSPHATE DEACETYLASE"/>
    <property type="match status" value="1"/>
</dbReference>
<reference evidence="10" key="2">
    <citation type="journal article" date="2021" name="PeerJ">
        <title>Extensive microbial diversity within the chicken gut microbiome revealed by metagenomics and culture.</title>
        <authorList>
            <person name="Gilroy R."/>
            <person name="Ravi A."/>
            <person name="Getino M."/>
            <person name="Pursley I."/>
            <person name="Horton D.L."/>
            <person name="Alikhan N.F."/>
            <person name="Baker D."/>
            <person name="Gharbi K."/>
            <person name="Hall N."/>
            <person name="Watson M."/>
            <person name="Adriaenssens E.M."/>
            <person name="Foster-Nyarko E."/>
            <person name="Jarju S."/>
            <person name="Secka A."/>
            <person name="Antonio M."/>
            <person name="Oren A."/>
            <person name="Chaudhuri R.R."/>
            <person name="La Ragione R."/>
            <person name="Hildebrand F."/>
            <person name="Pallen M.J."/>
        </authorList>
    </citation>
    <scope>NUCLEOTIDE SEQUENCE</scope>
    <source>
        <strain evidence="10">USAMLcec3-3695</strain>
    </source>
</reference>
<dbReference type="AlphaFoldDB" id="A0A9D1SDT5"/>
<dbReference type="InterPro" id="IPR003764">
    <property type="entry name" value="GlcNAc_6-P_deAcase"/>
</dbReference>
<feature type="binding site" evidence="8">
    <location>
        <position position="110"/>
    </location>
    <ligand>
        <name>Zn(2+)</name>
        <dbReference type="ChEBI" id="CHEBI:29105"/>
    </ligand>
</feature>
<feature type="binding site" evidence="7">
    <location>
        <begin position="279"/>
        <end position="281"/>
    </location>
    <ligand>
        <name>substrate</name>
    </ligand>
</feature>
<comment type="cofactor">
    <cofactor evidence="8">
        <name>a divalent metal cation</name>
        <dbReference type="ChEBI" id="CHEBI:60240"/>
    </cofactor>
    <text evidence="8">Binds 1 divalent metal cation per subunit.</text>
</comment>
<dbReference type="InterPro" id="IPR006680">
    <property type="entry name" value="Amidohydro-rel"/>
</dbReference>
<dbReference type="Pfam" id="PF01979">
    <property type="entry name" value="Amidohydro_1"/>
    <property type="match status" value="1"/>
</dbReference>
<evidence type="ECO:0000256" key="7">
    <source>
        <dbReference type="PIRSR" id="PIRSR038994-2"/>
    </source>
</evidence>
<evidence type="ECO:0000256" key="8">
    <source>
        <dbReference type="PIRSR" id="PIRSR038994-3"/>
    </source>
</evidence>
<proteinExistence type="inferred from homology"/>
<feature type="binding site" evidence="7">
    <location>
        <position position="223"/>
    </location>
    <ligand>
        <name>substrate</name>
    </ligand>
</feature>
<reference evidence="10" key="1">
    <citation type="submission" date="2020-10" db="EMBL/GenBank/DDBJ databases">
        <authorList>
            <person name="Gilroy R."/>
        </authorList>
    </citation>
    <scope>NUCLEOTIDE SEQUENCE</scope>
    <source>
        <strain evidence="10">USAMLcec3-3695</strain>
    </source>
</reference>
<dbReference type="Proteomes" id="UP000824109">
    <property type="component" value="Unassembled WGS sequence"/>
</dbReference>
<feature type="binding site" evidence="8">
    <location>
        <position position="189"/>
    </location>
    <ligand>
        <name>Zn(2+)</name>
        <dbReference type="ChEBI" id="CHEBI:29105"/>
    </ligand>
</feature>
<dbReference type="Gene3D" id="3.20.20.140">
    <property type="entry name" value="Metal-dependent hydrolases"/>
    <property type="match status" value="1"/>
</dbReference>